<dbReference type="EMBL" id="MU154534">
    <property type="protein sequence ID" value="KAF9498981.1"/>
    <property type="molecule type" value="Genomic_DNA"/>
</dbReference>
<reference evidence="2" key="1">
    <citation type="submission" date="2020-11" db="EMBL/GenBank/DDBJ databases">
        <authorList>
            <consortium name="DOE Joint Genome Institute"/>
            <person name="Ahrendt S."/>
            <person name="Riley R."/>
            <person name="Andreopoulos W."/>
            <person name="Labutti K."/>
            <person name="Pangilinan J."/>
            <person name="Ruiz-Duenas F.J."/>
            <person name="Barrasa J.M."/>
            <person name="Sanchez-Garcia M."/>
            <person name="Camarero S."/>
            <person name="Miyauchi S."/>
            <person name="Serrano A."/>
            <person name="Linde D."/>
            <person name="Babiker R."/>
            <person name="Drula E."/>
            <person name="Ayuso-Fernandez I."/>
            <person name="Pacheco R."/>
            <person name="Padilla G."/>
            <person name="Ferreira P."/>
            <person name="Barriuso J."/>
            <person name="Kellner H."/>
            <person name="Castanera R."/>
            <person name="Alfaro M."/>
            <person name="Ramirez L."/>
            <person name="Pisabarro A.G."/>
            <person name="Kuo A."/>
            <person name="Tritt A."/>
            <person name="Lipzen A."/>
            <person name="He G."/>
            <person name="Yan M."/>
            <person name="Ng V."/>
            <person name="Cullen D."/>
            <person name="Martin F."/>
            <person name="Rosso M.-N."/>
            <person name="Henrissat B."/>
            <person name="Hibbett D."/>
            <person name="Martinez A.T."/>
            <person name="Grigoriev I.V."/>
        </authorList>
    </citation>
    <scope>NUCLEOTIDE SEQUENCE</scope>
    <source>
        <strain evidence="2">ATCC 90797</strain>
    </source>
</reference>
<comment type="caution">
    <text evidence="2">The sequence shown here is derived from an EMBL/GenBank/DDBJ whole genome shotgun (WGS) entry which is preliminary data.</text>
</comment>
<evidence type="ECO:0000313" key="2">
    <source>
        <dbReference type="EMBL" id="KAF9498981.1"/>
    </source>
</evidence>
<sequence>MLVTSPDAWLPYKNPRPHFYQAPTMNFIKAIVFYCLAVVSVLAATPLIIKPSNGTSIAPGHRFNFSYQSIAERGCSSYHVHVWLFFRLPTPLFVTTDYATGHYFGRFQIQNWPGVPYTEHPLPSYFTMPDFSINPHGWGAGKPASNVQAYLAVMEEYATGNVSILSTFCGQLTFDVC</sequence>
<evidence type="ECO:0000256" key="1">
    <source>
        <dbReference type="SAM" id="Phobius"/>
    </source>
</evidence>
<dbReference type="Proteomes" id="UP000807025">
    <property type="component" value="Unassembled WGS sequence"/>
</dbReference>
<feature type="transmembrane region" description="Helical" evidence="1">
    <location>
        <begin position="27"/>
        <end position="49"/>
    </location>
</feature>
<gene>
    <name evidence="2" type="ORF">BDN71DRAFT_261277</name>
</gene>
<evidence type="ECO:0000313" key="3">
    <source>
        <dbReference type="Proteomes" id="UP000807025"/>
    </source>
</evidence>
<keyword evidence="1" id="KW-0472">Membrane</keyword>
<accession>A0A9P6DA80</accession>
<keyword evidence="1" id="KW-1133">Transmembrane helix</keyword>
<organism evidence="2 3">
    <name type="scientific">Pleurotus eryngii</name>
    <name type="common">Boletus of the steppes</name>
    <dbReference type="NCBI Taxonomy" id="5323"/>
    <lineage>
        <taxon>Eukaryota</taxon>
        <taxon>Fungi</taxon>
        <taxon>Dikarya</taxon>
        <taxon>Basidiomycota</taxon>
        <taxon>Agaricomycotina</taxon>
        <taxon>Agaricomycetes</taxon>
        <taxon>Agaricomycetidae</taxon>
        <taxon>Agaricales</taxon>
        <taxon>Pleurotineae</taxon>
        <taxon>Pleurotaceae</taxon>
        <taxon>Pleurotus</taxon>
    </lineage>
</organism>
<dbReference type="OrthoDB" id="3944184at2759"/>
<keyword evidence="1" id="KW-0812">Transmembrane</keyword>
<name>A0A9P6DA80_PLEER</name>
<keyword evidence="3" id="KW-1185">Reference proteome</keyword>
<proteinExistence type="predicted"/>
<dbReference type="AlphaFoldDB" id="A0A9P6DA80"/>
<protein>
    <submittedName>
        <fullName evidence="2">Uncharacterized protein</fullName>
    </submittedName>
</protein>